<dbReference type="Gene3D" id="3.30.420.40">
    <property type="match status" value="1"/>
</dbReference>
<feature type="binding site" evidence="4">
    <location>
        <begin position="75"/>
        <end position="79"/>
    </location>
    <ligand>
        <name>ATP</name>
        <dbReference type="ChEBI" id="CHEBI:30616"/>
    </ligand>
</feature>
<dbReference type="GO" id="GO:0005524">
    <property type="term" value="F:ATP binding"/>
    <property type="evidence" value="ECO:0007669"/>
    <property type="project" value="UniProtKB-KW"/>
</dbReference>
<keyword evidence="5" id="KW-1133">Transmembrane helix</keyword>
<comment type="similarity">
    <text evidence="1">Belongs to the GDA1/CD39 NTPase family.</text>
</comment>
<evidence type="ECO:0000256" key="1">
    <source>
        <dbReference type="ARBA" id="ARBA00009283"/>
    </source>
</evidence>
<evidence type="ECO:0000313" key="6">
    <source>
        <dbReference type="EMBL" id="MBX35544.1"/>
    </source>
</evidence>
<dbReference type="EMBL" id="GGEC01055060">
    <property type="protein sequence ID" value="MBX35544.1"/>
    <property type="molecule type" value="Transcribed_RNA"/>
</dbReference>
<feature type="active site" description="Proton acceptor" evidence="3">
    <location>
        <position position="45"/>
    </location>
</feature>
<evidence type="ECO:0000256" key="3">
    <source>
        <dbReference type="PIRSR" id="PIRSR600407-1"/>
    </source>
</evidence>
<dbReference type="Pfam" id="PF01150">
    <property type="entry name" value="GDA1_CD39"/>
    <property type="match status" value="1"/>
</dbReference>
<dbReference type="AlphaFoldDB" id="A0A2P2MZA6"/>
<reference evidence="6" key="1">
    <citation type="submission" date="2018-02" db="EMBL/GenBank/DDBJ databases">
        <title>Rhizophora mucronata_Transcriptome.</title>
        <authorList>
            <person name="Meera S.P."/>
            <person name="Sreeshan A."/>
            <person name="Augustine A."/>
        </authorList>
    </citation>
    <scope>NUCLEOTIDE SEQUENCE</scope>
    <source>
        <tissue evidence="6">Leaf</tissue>
    </source>
</reference>
<evidence type="ECO:0000256" key="5">
    <source>
        <dbReference type="SAM" id="Phobius"/>
    </source>
</evidence>
<evidence type="ECO:0000256" key="4">
    <source>
        <dbReference type="PIRSR" id="PIRSR600407-2"/>
    </source>
</evidence>
<accession>A0A2P2MZA6</accession>
<dbReference type="Gene3D" id="3.30.420.150">
    <property type="entry name" value="Exopolyphosphatase. Domain 2"/>
    <property type="match status" value="1"/>
</dbReference>
<dbReference type="PANTHER" id="PTHR11782">
    <property type="entry name" value="ADENOSINE/GUANOSINE DIPHOSPHATASE"/>
    <property type="match status" value="1"/>
</dbReference>
<keyword evidence="5" id="KW-0812">Transmembrane</keyword>
<sequence>MATAGMRMLELEVQERILEACRRVLRKSGFKFNDDGASVISGSDEGVYAWVVANYALGTLGGDPSETTGIIELGGASAQVTFVSKELMPAEFSRTVNFGNITYNIYSHSFLHYGQNVAVEALRESLVSRDHGLDPCTPKGYSHVTVPLKLSPGSLNEPSRPLSTLHSSGNFSECRSAALHLLQKGKEKCLHRDCYIGSTFMPKIQGKFLATENFFHTSKFFRLRSRAFLSDLMVAGKHFCEEDWSRLKKKHQAHDDEELMRYCFSSAYIIALLHDSLGIALDDERIGFANQVEDIPLDWALGAFILQTTADLDMEHPDWIATIISDDSPTLLSLIAIAILLMVLAWSVSKWRKPQLKTIYDLEKGRYIVTRMGRG</sequence>
<keyword evidence="5" id="KW-0472">Membrane</keyword>
<organism evidence="6">
    <name type="scientific">Rhizophora mucronata</name>
    <name type="common">Asiatic mangrove</name>
    <dbReference type="NCBI Taxonomy" id="61149"/>
    <lineage>
        <taxon>Eukaryota</taxon>
        <taxon>Viridiplantae</taxon>
        <taxon>Streptophyta</taxon>
        <taxon>Embryophyta</taxon>
        <taxon>Tracheophyta</taxon>
        <taxon>Spermatophyta</taxon>
        <taxon>Magnoliopsida</taxon>
        <taxon>eudicotyledons</taxon>
        <taxon>Gunneridae</taxon>
        <taxon>Pentapetalae</taxon>
        <taxon>rosids</taxon>
        <taxon>fabids</taxon>
        <taxon>Malpighiales</taxon>
        <taxon>Rhizophoraceae</taxon>
        <taxon>Rhizophora</taxon>
    </lineage>
</organism>
<keyword evidence="2" id="KW-0378">Hydrolase</keyword>
<evidence type="ECO:0000256" key="2">
    <source>
        <dbReference type="ARBA" id="ARBA00022801"/>
    </source>
</evidence>
<proteinExistence type="inferred from homology"/>
<dbReference type="GO" id="GO:0016020">
    <property type="term" value="C:membrane"/>
    <property type="evidence" value="ECO:0007669"/>
    <property type="project" value="TreeGrafter"/>
</dbReference>
<name>A0A2P2MZA6_RHIMU</name>
<keyword evidence="4" id="KW-0067">ATP-binding</keyword>
<protein>
    <submittedName>
        <fullName evidence="6">Nucleoside phosphatase family protein</fullName>
    </submittedName>
</protein>
<feature type="transmembrane region" description="Helical" evidence="5">
    <location>
        <begin position="330"/>
        <end position="348"/>
    </location>
</feature>
<keyword evidence="4" id="KW-0547">Nucleotide-binding</keyword>
<dbReference type="PANTHER" id="PTHR11782:SF3">
    <property type="entry name" value="APYRASE 6-RELATED"/>
    <property type="match status" value="1"/>
</dbReference>
<dbReference type="GO" id="GO:0009134">
    <property type="term" value="P:nucleoside diphosphate catabolic process"/>
    <property type="evidence" value="ECO:0007669"/>
    <property type="project" value="TreeGrafter"/>
</dbReference>
<dbReference type="GO" id="GO:0017110">
    <property type="term" value="F:nucleoside diphosphate phosphatase activity"/>
    <property type="evidence" value="ECO:0007669"/>
    <property type="project" value="TreeGrafter"/>
</dbReference>
<dbReference type="InterPro" id="IPR000407">
    <property type="entry name" value="GDA1_CD39_NTPase"/>
</dbReference>